<dbReference type="Proteomes" id="UP000309885">
    <property type="component" value="Unassembled WGS sequence"/>
</dbReference>
<dbReference type="GO" id="GO:0016020">
    <property type="term" value="C:membrane"/>
    <property type="evidence" value="ECO:0007669"/>
    <property type="project" value="UniProtKB-SubCell"/>
</dbReference>
<dbReference type="RefSeq" id="WP_138131491.1">
    <property type="nucleotide sequence ID" value="NZ_VBWO01000012.1"/>
</dbReference>
<keyword evidence="2 5" id="KW-0812">Transmembrane</keyword>
<dbReference type="InterPro" id="IPR013525">
    <property type="entry name" value="ABC2_TM"/>
</dbReference>
<dbReference type="NCBIfam" id="TIGR03061">
    <property type="entry name" value="pip_yhgE_Nterm"/>
    <property type="match status" value="1"/>
</dbReference>
<reference evidence="7 8" key="1">
    <citation type="submission" date="2019-05" db="EMBL/GenBank/DDBJ databases">
        <title>Genome-based reclassification of Lactobacillus casei as Lactobacillus casei subsp. casei. subsp.nov., description of Lactobacillus casei subsp. zeae subsp. nov., and emended description of Lactobacillus casei.</title>
        <authorList>
            <person name="Huang C.-H."/>
        </authorList>
    </citation>
    <scope>NUCLEOTIDE SEQUENCE [LARGE SCALE GENOMIC DNA]</scope>
    <source>
        <strain evidence="7 8">CRBIP24.44</strain>
    </source>
</reference>
<feature type="domain" description="ABC-2 type transporter transmembrane" evidence="6">
    <location>
        <begin position="18"/>
        <end position="463"/>
    </location>
</feature>
<evidence type="ECO:0000256" key="2">
    <source>
        <dbReference type="ARBA" id="ARBA00022692"/>
    </source>
</evidence>
<feature type="transmembrane region" description="Helical" evidence="5">
    <location>
        <begin position="334"/>
        <end position="353"/>
    </location>
</feature>
<dbReference type="AlphaFoldDB" id="A0A5R8LL79"/>
<dbReference type="InterPro" id="IPR051328">
    <property type="entry name" value="T7SS_ABC-Transporter"/>
</dbReference>
<organism evidence="7 8">
    <name type="scientific">Lacticaseibacillus zeae</name>
    <name type="common">Lactobacillus zeae</name>
    <dbReference type="NCBI Taxonomy" id="57037"/>
    <lineage>
        <taxon>Bacteria</taxon>
        <taxon>Bacillati</taxon>
        <taxon>Bacillota</taxon>
        <taxon>Bacilli</taxon>
        <taxon>Lactobacillales</taxon>
        <taxon>Lactobacillaceae</taxon>
        <taxon>Lacticaseibacillus</taxon>
    </lineage>
</organism>
<feature type="transmembrane region" description="Helical" evidence="5">
    <location>
        <begin position="365"/>
        <end position="387"/>
    </location>
</feature>
<keyword evidence="4 5" id="KW-0472">Membrane</keyword>
<evidence type="ECO:0000259" key="6">
    <source>
        <dbReference type="Pfam" id="PF12698"/>
    </source>
</evidence>
<proteinExistence type="predicted"/>
<feature type="transmembrane region" description="Helical" evidence="5">
    <location>
        <begin position="450"/>
        <end position="468"/>
    </location>
</feature>
<dbReference type="PANTHER" id="PTHR43077:SF5">
    <property type="entry name" value="PHAGE INFECTION PROTEIN"/>
    <property type="match status" value="1"/>
</dbReference>
<name>A0A5R8LL79_LACZE</name>
<dbReference type="InterPro" id="IPR017500">
    <property type="entry name" value="Phage_infect_YhgE_N"/>
</dbReference>
<evidence type="ECO:0000256" key="5">
    <source>
        <dbReference type="SAM" id="Phobius"/>
    </source>
</evidence>
<evidence type="ECO:0000256" key="1">
    <source>
        <dbReference type="ARBA" id="ARBA00004141"/>
    </source>
</evidence>
<accession>A0A5R8LL79</accession>
<feature type="transmembrane region" description="Helical" evidence="5">
    <location>
        <begin position="394"/>
        <end position="413"/>
    </location>
</feature>
<comment type="subcellular location">
    <subcellularLocation>
        <location evidence="1">Membrane</location>
        <topology evidence="1">Multi-pass membrane protein</topology>
    </subcellularLocation>
</comment>
<dbReference type="NCBIfam" id="TIGR03062">
    <property type="entry name" value="pip_yhgE_Cterm"/>
    <property type="match status" value="1"/>
</dbReference>
<dbReference type="Pfam" id="PF12698">
    <property type="entry name" value="ABC2_membrane_3"/>
    <property type="match status" value="1"/>
</dbReference>
<dbReference type="PANTHER" id="PTHR43077">
    <property type="entry name" value="TRANSPORT PERMEASE YVFS-RELATED"/>
    <property type="match status" value="1"/>
</dbReference>
<dbReference type="InterPro" id="IPR017501">
    <property type="entry name" value="Phage_infect_YhgE_C"/>
</dbReference>
<evidence type="ECO:0000256" key="4">
    <source>
        <dbReference type="ARBA" id="ARBA00023136"/>
    </source>
</evidence>
<dbReference type="EMBL" id="VBWO01000012">
    <property type="protein sequence ID" value="TLF37986.1"/>
    <property type="molecule type" value="Genomic_DNA"/>
</dbReference>
<evidence type="ECO:0000256" key="3">
    <source>
        <dbReference type="ARBA" id="ARBA00022989"/>
    </source>
</evidence>
<sequence length="487" mass="51937">MFKSEWLAVLKRPMVMVVLFFITLIPAIYSGVYLSSMWNTYQNTNNLPAAIVNNDQGTKENGKSVHAGKDLIKGLVSSGSLQYEVTTAAKAEKGLKNGQYYLVLDIPKNFSRASRSLLSTKPTAMNLTYKVNTGQDYFAGQIAKGTATAIQANLNKEISSIYYRNLLAGMTTSGTGTSKLLAGEQKVAAGQTSLAKGIAQQTQGIQKLAEGIPNTASTAALRSAVGQLTSSGTQLSQSSQTLAQGTASLQAALQKAKQATPKLSTKAKNISLLAAPAHLKRVDVSNTPTNGVGMAPFAISIGLYVGCISLSFMYDMYSPKKRPTHAMAWWWSKYSLLLALVGVQVALLGVVVLKCLGLNPLSVVNTVVAMTVTAITFITCVFGLNVILGAFGKYLVTILLILQLGASTGVYPLETANVFTKISSPFLPMTYGIHALRQGISIGGSMSQDLLVMVAVTVGINILVMGKLEWDRRRGKFVDLAEELVTV</sequence>
<protein>
    <submittedName>
        <fullName evidence="7">DUF3533 domain-containing protein</fullName>
    </submittedName>
</protein>
<dbReference type="GO" id="GO:0140359">
    <property type="term" value="F:ABC-type transporter activity"/>
    <property type="evidence" value="ECO:0007669"/>
    <property type="project" value="InterPro"/>
</dbReference>
<keyword evidence="3 5" id="KW-1133">Transmembrane helix</keyword>
<feature type="transmembrane region" description="Helical" evidence="5">
    <location>
        <begin position="294"/>
        <end position="314"/>
    </location>
</feature>
<evidence type="ECO:0000313" key="8">
    <source>
        <dbReference type="Proteomes" id="UP000309885"/>
    </source>
</evidence>
<dbReference type="Gene3D" id="3.40.1710.10">
    <property type="entry name" value="abc type-2 transporter like domain"/>
    <property type="match status" value="1"/>
</dbReference>
<gene>
    <name evidence="7" type="ORF">FEI15_11735</name>
</gene>
<evidence type="ECO:0000313" key="7">
    <source>
        <dbReference type="EMBL" id="TLF37986.1"/>
    </source>
</evidence>
<comment type="caution">
    <text evidence="7">The sequence shown here is derived from an EMBL/GenBank/DDBJ whole genome shotgun (WGS) entry which is preliminary data.</text>
</comment>